<dbReference type="InterPro" id="IPR020904">
    <property type="entry name" value="Sc_DH/Rdtase_CS"/>
</dbReference>
<evidence type="ECO:0000313" key="4">
    <source>
        <dbReference type="EMBL" id="GFT65930.1"/>
    </source>
</evidence>
<keyword evidence="5" id="KW-1185">Reference proteome</keyword>
<gene>
    <name evidence="4" type="primary">Hsd17b2</name>
    <name evidence="4" type="ORF">NPIL_189861</name>
</gene>
<dbReference type="Proteomes" id="UP000887013">
    <property type="component" value="Unassembled WGS sequence"/>
</dbReference>
<comment type="caution">
    <text evidence="4">The sequence shown here is derived from an EMBL/GenBank/DDBJ whole genome shotgun (WGS) entry which is preliminary data.</text>
</comment>
<keyword evidence="3" id="KW-0472">Membrane</keyword>
<dbReference type="GO" id="GO:0008202">
    <property type="term" value="P:steroid metabolic process"/>
    <property type="evidence" value="ECO:0007669"/>
    <property type="project" value="TreeGrafter"/>
</dbReference>
<dbReference type="PANTHER" id="PTHR43313:SF36">
    <property type="entry name" value="D-BETA-HYDROXYBUTYRATE DEHYDROGENASE, MITOCHONDRIAL"/>
    <property type="match status" value="1"/>
</dbReference>
<dbReference type="PROSITE" id="PS00061">
    <property type="entry name" value="ADH_SHORT"/>
    <property type="match status" value="1"/>
</dbReference>
<feature type="transmembrane region" description="Helical" evidence="3">
    <location>
        <begin position="9"/>
        <end position="28"/>
    </location>
</feature>
<evidence type="ECO:0000256" key="3">
    <source>
        <dbReference type="SAM" id="Phobius"/>
    </source>
</evidence>
<keyword evidence="3" id="KW-0812">Transmembrane</keyword>
<dbReference type="EMBL" id="BMAW01115395">
    <property type="protein sequence ID" value="GFT65930.1"/>
    <property type="molecule type" value="Genomic_DNA"/>
</dbReference>
<evidence type="ECO:0000256" key="1">
    <source>
        <dbReference type="ARBA" id="ARBA00023002"/>
    </source>
</evidence>
<name>A0A8X6PIF5_NEPPI</name>
<protein>
    <submittedName>
        <fullName evidence="4">Estradiol 17-beta-dehydrogenase 2</fullName>
    </submittedName>
</protein>
<dbReference type="InterPro" id="IPR002347">
    <property type="entry name" value="SDR_fam"/>
</dbReference>
<evidence type="ECO:0000256" key="2">
    <source>
        <dbReference type="RuleBase" id="RU000363"/>
    </source>
</evidence>
<dbReference type="PRINTS" id="PR00080">
    <property type="entry name" value="SDRFAMILY"/>
</dbReference>
<dbReference type="InterPro" id="IPR036291">
    <property type="entry name" value="NAD(P)-bd_dom_sf"/>
</dbReference>
<dbReference type="OrthoDB" id="6413932at2759"/>
<keyword evidence="1" id="KW-0560">Oxidoreductase</keyword>
<proteinExistence type="inferred from homology"/>
<dbReference type="PANTHER" id="PTHR43313">
    <property type="entry name" value="SHORT-CHAIN DEHYDROGENASE/REDUCTASE FAMILY 9C"/>
    <property type="match status" value="1"/>
</dbReference>
<reference evidence="4" key="1">
    <citation type="submission" date="2020-08" db="EMBL/GenBank/DDBJ databases">
        <title>Multicomponent nature underlies the extraordinary mechanical properties of spider dragline silk.</title>
        <authorList>
            <person name="Kono N."/>
            <person name="Nakamura H."/>
            <person name="Mori M."/>
            <person name="Yoshida Y."/>
            <person name="Ohtoshi R."/>
            <person name="Malay A.D."/>
            <person name="Moran D.A.P."/>
            <person name="Tomita M."/>
            <person name="Numata K."/>
            <person name="Arakawa K."/>
        </authorList>
    </citation>
    <scope>NUCLEOTIDE SEQUENCE</scope>
</reference>
<dbReference type="Pfam" id="PF00106">
    <property type="entry name" value="adh_short"/>
    <property type="match status" value="1"/>
</dbReference>
<dbReference type="PRINTS" id="PR00081">
    <property type="entry name" value="GDHRDH"/>
</dbReference>
<feature type="transmembrane region" description="Helical" evidence="3">
    <location>
        <begin position="34"/>
        <end position="54"/>
    </location>
</feature>
<evidence type="ECO:0000313" key="5">
    <source>
        <dbReference type="Proteomes" id="UP000887013"/>
    </source>
</evidence>
<organism evidence="4 5">
    <name type="scientific">Nephila pilipes</name>
    <name type="common">Giant wood spider</name>
    <name type="synonym">Nephila maculata</name>
    <dbReference type="NCBI Taxonomy" id="299642"/>
    <lineage>
        <taxon>Eukaryota</taxon>
        <taxon>Metazoa</taxon>
        <taxon>Ecdysozoa</taxon>
        <taxon>Arthropoda</taxon>
        <taxon>Chelicerata</taxon>
        <taxon>Arachnida</taxon>
        <taxon>Araneae</taxon>
        <taxon>Araneomorphae</taxon>
        <taxon>Entelegynae</taxon>
        <taxon>Araneoidea</taxon>
        <taxon>Nephilidae</taxon>
        <taxon>Nephila</taxon>
    </lineage>
</organism>
<dbReference type="Gene3D" id="3.40.50.720">
    <property type="entry name" value="NAD(P)-binding Rossmann-like Domain"/>
    <property type="match status" value="1"/>
</dbReference>
<accession>A0A8X6PIF5</accession>
<sequence>MDSRYIKVLVCHLFCTSVISTLLNYALLSYSLSLYSNIFNVFLWICVAAFTFQFTKAKFLNERIESENKAVLITGCDSGFGHSLAKRLDSKGFHVFATCLFPSSEGATELKKSCSQRLHVLHVDVTKDDSVKEAVDYVKQNLGSSEFWAVVNNAGIIKGFSVELAHINDFKSCLEVNTLGPIRVVKAVMPLLKQSKGRIVNITSLGGVVAFPYFTPYTTSKYAAVGFTEALRQEVDIWGIKVISLEPEIFK</sequence>
<dbReference type="GO" id="GO:0016491">
    <property type="term" value="F:oxidoreductase activity"/>
    <property type="evidence" value="ECO:0007669"/>
    <property type="project" value="UniProtKB-KW"/>
</dbReference>
<comment type="similarity">
    <text evidence="2">Belongs to the short-chain dehydrogenases/reductases (SDR) family.</text>
</comment>
<dbReference type="SUPFAM" id="SSF51735">
    <property type="entry name" value="NAD(P)-binding Rossmann-fold domains"/>
    <property type="match status" value="1"/>
</dbReference>
<dbReference type="AlphaFoldDB" id="A0A8X6PIF5"/>
<keyword evidence="3" id="KW-1133">Transmembrane helix</keyword>